<dbReference type="InterPro" id="IPR036271">
    <property type="entry name" value="Tet_transcr_reg_TetR-rel_C_sf"/>
</dbReference>
<accession>A0ABY3PQW6</accession>
<name>A0ABY3PQW6_9CYAN</name>
<dbReference type="Pfam" id="PF16925">
    <property type="entry name" value="TetR_C_13"/>
    <property type="match status" value="1"/>
</dbReference>
<dbReference type="Proteomes" id="UP001054846">
    <property type="component" value="Chromosome"/>
</dbReference>
<dbReference type="EMBL" id="CP063845">
    <property type="protein sequence ID" value="UFP95928.1"/>
    <property type="molecule type" value="Genomic_DNA"/>
</dbReference>
<dbReference type="SUPFAM" id="SSF46689">
    <property type="entry name" value="Homeodomain-like"/>
    <property type="match status" value="1"/>
</dbReference>
<dbReference type="PANTHER" id="PTHR47506:SF6">
    <property type="entry name" value="HTH-TYPE TRANSCRIPTIONAL REPRESSOR NEMR"/>
    <property type="match status" value="1"/>
</dbReference>
<evidence type="ECO:0000256" key="2">
    <source>
        <dbReference type="ARBA" id="ARBA00023125"/>
    </source>
</evidence>
<proteinExistence type="predicted"/>
<feature type="DNA-binding region" description="H-T-H motif" evidence="4">
    <location>
        <begin position="38"/>
        <end position="57"/>
    </location>
</feature>
<dbReference type="Pfam" id="PF00440">
    <property type="entry name" value="TetR_N"/>
    <property type="match status" value="1"/>
</dbReference>
<dbReference type="SUPFAM" id="SSF48498">
    <property type="entry name" value="Tetracyclin repressor-like, C-terminal domain"/>
    <property type="match status" value="1"/>
</dbReference>
<evidence type="ECO:0000256" key="4">
    <source>
        <dbReference type="PROSITE-ProRule" id="PRU00335"/>
    </source>
</evidence>
<dbReference type="PANTHER" id="PTHR47506">
    <property type="entry name" value="TRANSCRIPTIONAL REGULATORY PROTEIN"/>
    <property type="match status" value="1"/>
</dbReference>
<dbReference type="InterPro" id="IPR009057">
    <property type="entry name" value="Homeodomain-like_sf"/>
</dbReference>
<evidence type="ECO:0000313" key="7">
    <source>
        <dbReference type="Proteomes" id="UP001054846"/>
    </source>
</evidence>
<reference evidence="6 7" key="1">
    <citation type="journal article" date="2021" name="Genome Biol. Evol.">
        <title>Complete Genome Sequencing of a Novel Gloeobacter Species from a Waterfall Cave in Mexico.</title>
        <authorList>
            <person name="Saw J.H."/>
            <person name="Cardona T."/>
            <person name="Montejano G."/>
        </authorList>
    </citation>
    <scope>NUCLEOTIDE SEQUENCE [LARGE SCALE GENOMIC DNA]</scope>
    <source>
        <strain evidence="6">MG652769</strain>
    </source>
</reference>
<dbReference type="Gene3D" id="1.10.357.10">
    <property type="entry name" value="Tetracycline Repressor, domain 2"/>
    <property type="match status" value="1"/>
</dbReference>
<sequence length="207" mass="23473">MTRSVETTGTAKIRETTRLTLIRTGLGIIREKGFNNSGLQEILQASGVPKGSFYHFFASKEDFGLAIIEYDAGEHQREMERFLGDTSCGAVERLRRYFEAKCRYFESRRHREGCLLGNLGQELADQNETFRVRIERFFADWCAALAACLKEAQKAREIPTHLSPDSLAAFLVNSWEGAITQMKITKSTEPLQLFMDFVFGVLLKPCS</sequence>
<keyword evidence="7" id="KW-1185">Reference proteome</keyword>
<protein>
    <submittedName>
        <fullName evidence="6">TetR family transcriptional regulator C-terminal domain-containing protein</fullName>
    </submittedName>
</protein>
<dbReference type="PROSITE" id="PS50977">
    <property type="entry name" value="HTH_TETR_2"/>
    <property type="match status" value="1"/>
</dbReference>
<evidence type="ECO:0000256" key="3">
    <source>
        <dbReference type="ARBA" id="ARBA00023163"/>
    </source>
</evidence>
<evidence type="ECO:0000313" key="6">
    <source>
        <dbReference type="EMBL" id="UFP95928.1"/>
    </source>
</evidence>
<evidence type="ECO:0000259" key="5">
    <source>
        <dbReference type="PROSITE" id="PS50977"/>
    </source>
</evidence>
<gene>
    <name evidence="6" type="ORF">ISF26_06820</name>
</gene>
<keyword evidence="1" id="KW-0805">Transcription regulation</keyword>
<dbReference type="InterPro" id="IPR011075">
    <property type="entry name" value="TetR_C"/>
</dbReference>
<feature type="domain" description="HTH tetR-type" evidence="5">
    <location>
        <begin position="15"/>
        <end position="75"/>
    </location>
</feature>
<keyword evidence="3" id="KW-0804">Transcription</keyword>
<keyword evidence="2 4" id="KW-0238">DNA-binding</keyword>
<evidence type="ECO:0000256" key="1">
    <source>
        <dbReference type="ARBA" id="ARBA00023015"/>
    </source>
</evidence>
<organism evidence="6 7">
    <name type="scientific">Gloeobacter morelensis MG652769</name>
    <dbReference type="NCBI Taxonomy" id="2781736"/>
    <lineage>
        <taxon>Bacteria</taxon>
        <taxon>Bacillati</taxon>
        <taxon>Cyanobacteriota</taxon>
        <taxon>Cyanophyceae</taxon>
        <taxon>Gloeobacterales</taxon>
        <taxon>Gloeobacteraceae</taxon>
        <taxon>Gloeobacter</taxon>
        <taxon>Gloeobacter morelensis</taxon>
    </lineage>
</organism>
<dbReference type="InterPro" id="IPR001647">
    <property type="entry name" value="HTH_TetR"/>
</dbReference>